<dbReference type="GeneID" id="33559501"/>
<dbReference type="AlphaFoldDB" id="A0A1Y1UU66"/>
<organism evidence="2 3">
    <name type="scientific">Kockovaella imperatae</name>
    <dbReference type="NCBI Taxonomy" id="4999"/>
    <lineage>
        <taxon>Eukaryota</taxon>
        <taxon>Fungi</taxon>
        <taxon>Dikarya</taxon>
        <taxon>Basidiomycota</taxon>
        <taxon>Agaricomycotina</taxon>
        <taxon>Tremellomycetes</taxon>
        <taxon>Tremellales</taxon>
        <taxon>Cuniculitremaceae</taxon>
        <taxon>Kockovaella</taxon>
    </lineage>
</organism>
<dbReference type="InParanoid" id="A0A1Y1UU66"/>
<proteinExistence type="predicted"/>
<feature type="region of interest" description="Disordered" evidence="1">
    <location>
        <begin position="1"/>
        <end position="33"/>
    </location>
</feature>
<keyword evidence="3" id="KW-1185">Reference proteome</keyword>
<accession>A0A1Y1UU66</accession>
<evidence type="ECO:0000313" key="3">
    <source>
        <dbReference type="Proteomes" id="UP000193218"/>
    </source>
</evidence>
<dbReference type="RefSeq" id="XP_021874404.1">
    <property type="nucleotide sequence ID" value="XM_022017692.1"/>
</dbReference>
<reference evidence="2 3" key="1">
    <citation type="submission" date="2017-03" db="EMBL/GenBank/DDBJ databases">
        <title>Widespread Adenine N6-methylation of Active Genes in Fungi.</title>
        <authorList>
            <consortium name="DOE Joint Genome Institute"/>
            <person name="Mondo S.J."/>
            <person name="Dannebaum R.O."/>
            <person name="Kuo R.C."/>
            <person name="Louie K.B."/>
            <person name="Bewick A.J."/>
            <person name="Labutti K."/>
            <person name="Haridas S."/>
            <person name="Kuo A."/>
            <person name="Salamov A."/>
            <person name="Ahrendt S.R."/>
            <person name="Lau R."/>
            <person name="Bowen B.P."/>
            <person name="Lipzen A."/>
            <person name="Sullivan W."/>
            <person name="Andreopoulos W.B."/>
            <person name="Clum A."/>
            <person name="Lindquist E."/>
            <person name="Daum C."/>
            <person name="Northen T.R."/>
            <person name="Ramamoorthy G."/>
            <person name="Schmitz R.J."/>
            <person name="Gryganskyi A."/>
            <person name="Culley D."/>
            <person name="Magnuson J."/>
            <person name="James T.Y."/>
            <person name="O'Malley M.A."/>
            <person name="Stajich J.E."/>
            <person name="Spatafora J.W."/>
            <person name="Visel A."/>
            <person name="Grigoriev I.V."/>
        </authorList>
    </citation>
    <scope>NUCLEOTIDE SEQUENCE [LARGE SCALE GENOMIC DNA]</scope>
    <source>
        <strain evidence="2 3">NRRL Y-17943</strain>
    </source>
</reference>
<evidence type="ECO:0000313" key="2">
    <source>
        <dbReference type="EMBL" id="ORX40725.1"/>
    </source>
</evidence>
<feature type="compositionally biased region" description="Polar residues" evidence="1">
    <location>
        <begin position="17"/>
        <end position="30"/>
    </location>
</feature>
<evidence type="ECO:0000256" key="1">
    <source>
        <dbReference type="SAM" id="MobiDB-lite"/>
    </source>
</evidence>
<dbReference type="EMBL" id="NBSH01000001">
    <property type="protein sequence ID" value="ORX40725.1"/>
    <property type="molecule type" value="Genomic_DNA"/>
</dbReference>
<protein>
    <submittedName>
        <fullName evidence="2">Uncharacterized protein</fullName>
    </submittedName>
</protein>
<sequence>MSSRDPPAGFKRETWRPQPTSSWTPRQTDSFRPEAITNLGLQDIMMIRASPPEARHTGTEVLEMIDSETSRDGNAAMMRDGMITGDREKEMGRGERMVDPLRQVHEEEPLVCLMEVEDGVEEARTIDRRSPIETTGTAGGLQLGVIKILTDLLVLRLQNDRAGEIVQTMV</sequence>
<dbReference type="Proteomes" id="UP000193218">
    <property type="component" value="Unassembled WGS sequence"/>
</dbReference>
<name>A0A1Y1UU66_9TREE</name>
<comment type="caution">
    <text evidence="2">The sequence shown here is derived from an EMBL/GenBank/DDBJ whole genome shotgun (WGS) entry which is preliminary data.</text>
</comment>
<gene>
    <name evidence="2" type="ORF">BD324DRAFT_647642</name>
</gene>